<evidence type="ECO:0000313" key="7">
    <source>
        <dbReference type="Proteomes" id="UP000298284"/>
    </source>
</evidence>
<dbReference type="SMART" id="SM00822">
    <property type="entry name" value="PKS_KR"/>
    <property type="match status" value="1"/>
</dbReference>
<keyword evidence="4" id="KW-0732">Signal</keyword>
<dbReference type="InterPro" id="IPR020904">
    <property type="entry name" value="Sc_DH/Rdtase_CS"/>
</dbReference>
<dbReference type="OrthoDB" id="9786056at2"/>
<gene>
    <name evidence="6" type="ORF">EU557_16520</name>
</gene>
<keyword evidence="7" id="KW-1185">Reference proteome</keyword>
<evidence type="ECO:0000256" key="1">
    <source>
        <dbReference type="ARBA" id="ARBA00006484"/>
    </source>
</evidence>
<evidence type="ECO:0000256" key="2">
    <source>
        <dbReference type="ARBA" id="ARBA00023002"/>
    </source>
</evidence>
<dbReference type="GO" id="GO:0016491">
    <property type="term" value="F:oxidoreductase activity"/>
    <property type="evidence" value="ECO:0007669"/>
    <property type="project" value="UniProtKB-KW"/>
</dbReference>
<evidence type="ECO:0000259" key="5">
    <source>
        <dbReference type="SMART" id="SM00822"/>
    </source>
</evidence>
<feature type="chain" id="PRO_5021315687" evidence="4">
    <location>
        <begin position="33"/>
        <end position="281"/>
    </location>
</feature>
<proteinExistence type="inferred from homology"/>
<dbReference type="SUPFAM" id="SSF51735">
    <property type="entry name" value="NAD(P)-binding Rossmann-fold domains"/>
    <property type="match status" value="1"/>
</dbReference>
<accession>A0A4Z0MKV7</accession>
<dbReference type="InterPro" id="IPR036291">
    <property type="entry name" value="NAD(P)-bd_dom_sf"/>
</dbReference>
<keyword evidence="2" id="KW-0560">Oxidoreductase</keyword>
<dbReference type="PROSITE" id="PS00061">
    <property type="entry name" value="ADH_SHORT"/>
    <property type="match status" value="1"/>
</dbReference>
<dbReference type="CDD" id="cd05374">
    <property type="entry name" value="17beta-HSD-like_SDR_c"/>
    <property type="match status" value="1"/>
</dbReference>
<comment type="similarity">
    <text evidence="1 3">Belongs to the short-chain dehydrogenases/reductases (SDR) family.</text>
</comment>
<dbReference type="AlphaFoldDB" id="A0A4Z0MKV7"/>
<dbReference type="RefSeq" id="WP_135531560.1">
    <property type="nucleotide sequence ID" value="NZ_SRKZ01000004.1"/>
</dbReference>
<dbReference type="Gene3D" id="3.40.50.720">
    <property type="entry name" value="NAD(P)-binding Rossmann-like Domain"/>
    <property type="match status" value="1"/>
</dbReference>
<organism evidence="6 7">
    <name type="scientific">Hymenobacter wooponensis</name>
    <dbReference type="NCBI Taxonomy" id="1525360"/>
    <lineage>
        <taxon>Bacteria</taxon>
        <taxon>Pseudomonadati</taxon>
        <taxon>Bacteroidota</taxon>
        <taxon>Cytophagia</taxon>
        <taxon>Cytophagales</taxon>
        <taxon>Hymenobacteraceae</taxon>
        <taxon>Hymenobacter</taxon>
    </lineage>
</organism>
<dbReference type="PRINTS" id="PR00080">
    <property type="entry name" value="SDRFAMILY"/>
</dbReference>
<comment type="caution">
    <text evidence="6">The sequence shown here is derived from an EMBL/GenBank/DDBJ whole genome shotgun (WGS) entry which is preliminary data.</text>
</comment>
<dbReference type="EMBL" id="SRKZ01000004">
    <property type="protein sequence ID" value="TGD79815.1"/>
    <property type="molecule type" value="Genomic_DNA"/>
</dbReference>
<dbReference type="InterPro" id="IPR002347">
    <property type="entry name" value="SDR_fam"/>
</dbReference>
<dbReference type="InterPro" id="IPR051911">
    <property type="entry name" value="SDR_oxidoreductase"/>
</dbReference>
<reference evidence="6 7" key="1">
    <citation type="submission" date="2019-04" db="EMBL/GenBank/DDBJ databases">
        <authorList>
            <person name="Feng G."/>
            <person name="Zhang J."/>
            <person name="Zhu H."/>
        </authorList>
    </citation>
    <scope>NUCLEOTIDE SEQUENCE [LARGE SCALE GENOMIC DNA]</scope>
    <source>
        <strain evidence="6 7">JCM 19491</strain>
    </source>
</reference>
<dbReference type="PANTHER" id="PTHR43976:SF16">
    <property type="entry name" value="SHORT-CHAIN DEHYDROGENASE_REDUCTASE FAMILY PROTEIN"/>
    <property type="match status" value="1"/>
</dbReference>
<protein>
    <submittedName>
        <fullName evidence="6">SDR family NAD(P)-dependent oxidoreductase</fullName>
    </submittedName>
</protein>
<feature type="signal peptide" evidence="4">
    <location>
        <begin position="1"/>
        <end position="32"/>
    </location>
</feature>
<dbReference type="PRINTS" id="PR00081">
    <property type="entry name" value="GDHRDH"/>
</dbReference>
<dbReference type="InterPro" id="IPR057326">
    <property type="entry name" value="KR_dom"/>
</dbReference>
<evidence type="ECO:0000256" key="3">
    <source>
        <dbReference type="RuleBase" id="RU000363"/>
    </source>
</evidence>
<evidence type="ECO:0000313" key="6">
    <source>
        <dbReference type="EMBL" id="TGD79815.1"/>
    </source>
</evidence>
<dbReference type="PANTHER" id="PTHR43976">
    <property type="entry name" value="SHORT CHAIN DEHYDROGENASE"/>
    <property type="match status" value="1"/>
</dbReference>
<sequence length="281" mass="30227">MKSNKIWFVTGASKGLGLTLVLKLLAQGYAVAATSRNLAELQQAVPHNNGRFLPLHMDLSSEESVRQAIATTVSTLGGLDVVVNNAGYGLVGGLEEITDQEARQNFEVNVFGLLNVIRQATPHLREQRSGHVFNISSVGGYMGGFPGWGIYCATKFAVAGLTESFGAEMREFGVHATVVYPGYFRTEFLTASSLSTPKQPIEAYQAIRDSQAQHEQDINGNQPGDPEKAAEVLIQASETATPPLHLFLGEDAYQLAEQKIQTVQADLQAWQAAATATAFSA</sequence>
<feature type="domain" description="Ketoreductase" evidence="5">
    <location>
        <begin position="5"/>
        <end position="187"/>
    </location>
</feature>
<dbReference type="Pfam" id="PF00106">
    <property type="entry name" value="adh_short"/>
    <property type="match status" value="1"/>
</dbReference>
<name>A0A4Z0MKV7_9BACT</name>
<evidence type="ECO:0000256" key="4">
    <source>
        <dbReference type="SAM" id="SignalP"/>
    </source>
</evidence>
<dbReference type="Proteomes" id="UP000298284">
    <property type="component" value="Unassembled WGS sequence"/>
</dbReference>